<comment type="caution">
    <text evidence="2">The sequence shown here is derived from an EMBL/GenBank/DDBJ whole genome shotgun (WGS) entry which is preliminary data.</text>
</comment>
<keyword evidence="1" id="KW-0812">Transmembrane</keyword>
<feature type="transmembrane region" description="Helical" evidence="1">
    <location>
        <begin position="25"/>
        <end position="47"/>
    </location>
</feature>
<feature type="transmembrane region" description="Helical" evidence="1">
    <location>
        <begin position="293"/>
        <end position="311"/>
    </location>
</feature>
<feature type="transmembrane region" description="Helical" evidence="1">
    <location>
        <begin position="94"/>
        <end position="122"/>
    </location>
</feature>
<feature type="transmembrane region" description="Helical" evidence="1">
    <location>
        <begin position="317"/>
        <end position="335"/>
    </location>
</feature>
<dbReference type="Proteomes" id="UP001500556">
    <property type="component" value="Unassembled WGS sequence"/>
</dbReference>
<feature type="transmembrane region" description="Helical" evidence="1">
    <location>
        <begin position="183"/>
        <end position="209"/>
    </location>
</feature>
<proteinExistence type="predicted"/>
<name>A0ABP8Y9Q8_9MICO</name>
<evidence type="ECO:0008006" key="4">
    <source>
        <dbReference type="Google" id="ProtNLM"/>
    </source>
</evidence>
<organism evidence="2 3">
    <name type="scientific">Pedococcus ginsenosidimutans</name>
    <dbReference type="NCBI Taxonomy" id="490570"/>
    <lineage>
        <taxon>Bacteria</taxon>
        <taxon>Bacillati</taxon>
        <taxon>Actinomycetota</taxon>
        <taxon>Actinomycetes</taxon>
        <taxon>Micrococcales</taxon>
        <taxon>Intrasporangiaceae</taxon>
        <taxon>Pedococcus</taxon>
    </lineage>
</organism>
<keyword evidence="1" id="KW-0472">Membrane</keyword>
<evidence type="ECO:0000313" key="2">
    <source>
        <dbReference type="EMBL" id="GAA4724859.1"/>
    </source>
</evidence>
<gene>
    <name evidence="2" type="ORF">GCM10025782_23670</name>
</gene>
<dbReference type="RefSeq" id="WP_345503528.1">
    <property type="nucleotide sequence ID" value="NZ_BAABLO010000011.1"/>
</dbReference>
<dbReference type="EMBL" id="BAABLO010000011">
    <property type="protein sequence ID" value="GAA4724859.1"/>
    <property type="molecule type" value="Genomic_DNA"/>
</dbReference>
<evidence type="ECO:0000313" key="3">
    <source>
        <dbReference type="Proteomes" id="UP001500556"/>
    </source>
</evidence>
<protein>
    <recommendedName>
        <fullName evidence="4">Glycosyltransferase RgtA/B/C/D-like domain-containing protein</fullName>
    </recommendedName>
</protein>
<keyword evidence="3" id="KW-1185">Reference proteome</keyword>
<feature type="transmembrane region" description="Helical" evidence="1">
    <location>
        <begin position="347"/>
        <end position="367"/>
    </location>
</feature>
<keyword evidence="1" id="KW-1133">Transmembrane helix</keyword>
<reference evidence="3" key="1">
    <citation type="journal article" date="2019" name="Int. J. Syst. Evol. Microbiol.">
        <title>The Global Catalogue of Microorganisms (GCM) 10K type strain sequencing project: providing services to taxonomists for standard genome sequencing and annotation.</title>
        <authorList>
            <consortium name="The Broad Institute Genomics Platform"/>
            <consortium name="The Broad Institute Genome Sequencing Center for Infectious Disease"/>
            <person name="Wu L."/>
            <person name="Ma J."/>
        </authorList>
    </citation>
    <scope>NUCLEOTIDE SEQUENCE [LARGE SCALE GENOMIC DNA]</scope>
    <source>
        <strain evidence="3">JCM 18961</strain>
    </source>
</reference>
<accession>A0ABP8Y9Q8</accession>
<feature type="transmembrane region" description="Helical" evidence="1">
    <location>
        <begin position="269"/>
        <end position="286"/>
    </location>
</feature>
<feature type="transmembrane region" description="Helical" evidence="1">
    <location>
        <begin position="221"/>
        <end position="240"/>
    </location>
</feature>
<evidence type="ECO:0000256" key="1">
    <source>
        <dbReference type="SAM" id="Phobius"/>
    </source>
</evidence>
<sequence>MSPVTAASPDAEAATAALPRTTPALLSRTAVGLVLTLALVKGLSVFAEPDVWWHLRTGDRLRATFDLLAPDPSAGFADRDYTATQWLPEMVASAAYSVGGMGAVLWLRAASVLALVALVYVVGRRYAGRLPSAVAAGLALVGAGGGLNPRPQLVSFILFALTLHACLSMLRDRRPRWWLVPVFWVWACCHGLWTFGLALGVLLLTAALVDPRTRPTRPEAVRLAGLWLACLVAVALTPLGPRLLLTPFQVAGNASTIADEWRATPLNNVFAWAALVQLLVCVVAWSRGRRRPLLWELALLAFAAFCTLWMWRLVPLGSIAVTPLVAAAFQSGLTARREPWTRPERRGLVAFCAGALVVGALASAGLGGKAAAYPSDMGPVDRALGELPRHSVVLDDFGISGWLLWAHPDLTPVADLRGEIYSSQHLADYTATLRVEPGWKDFVARVHPDVALVARDSALGDALVHRLGWHRVAATADFVLLAPGDR</sequence>